<sequence length="224" mass="25353">MRLIILFTFCFQSFLYAQQEQGKASFYADKFEGRPTASGEKYRHNKLTAAHRTLPFGTEVKVTNLSNNKSVTVRVNDRGPFVKGRIIDLSKSAAQKLNFIRQGTADVKLEIISVEGATVDNIEPDIASIPENVRYFSLKMDTVERSGFGIQIGSYRELENLINAASDLKPSYAKEVTVKQKVVDNNNIYSLIIGHFQKREEADAFKRKLQKKHPDSFIVSYSSF</sequence>
<dbReference type="InterPro" id="IPR036680">
    <property type="entry name" value="SPOR-like_sf"/>
</dbReference>
<dbReference type="InterPro" id="IPR036908">
    <property type="entry name" value="RlpA-like_sf"/>
</dbReference>
<dbReference type="InterPro" id="IPR034718">
    <property type="entry name" value="RlpA"/>
</dbReference>
<reference evidence="7 8" key="1">
    <citation type="submission" date="2019-02" db="EMBL/GenBank/DDBJ databases">
        <authorList>
            <person name="Goldberg S.R."/>
            <person name="Haltli B.A."/>
            <person name="Correa H."/>
            <person name="Russell K.G."/>
        </authorList>
    </citation>
    <scope>NUCLEOTIDE SEQUENCE [LARGE SCALE GENOMIC DNA]</scope>
    <source>
        <strain evidence="7 8">JCM 16186</strain>
    </source>
</reference>
<evidence type="ECO:0000256" key="1">
    <source>
        <dbReference type="ARBA" id="ARBA00022729"/>
    </source>
</evidence>
<evidence type="ECO:0000313" key="7">
    <source>
        <dbReference type="EMBL" id="MTI25042.1"/>
    </source>
</evidence>
<dbReference type="Gene3D" id="2.40.40.10">
    <property type="entry name" value="RlpA-like domain"/>
    <property type="match status" value="1"/>
</dbReference>
<keyword evidence="2 4" id="KW-0456">Lyase</keyword>
<gene>
    <name evidence="4" type="primary">rlpA</name>
    <name evidence="7" type="ORF">E1163_08830</name>
</gene>
<comment type="caution">
    <text evidence="7">The sequence shown here is derived from an EMBL/GenBank/DDBJ whole genome shotgun (WGS) entry which is preliminary data.</text>
</comment>
<evidence type="ECO:0000313" key="8">
    <source>
        <dbReference type="Proteomes" id="UP000798808"/>
    </source>
</evidence>
<evidence type="ECO:0000259" key="6">
    <source>
        <dbReference type="PROSITE" id="PS51724"/>
    </source>
</evidence>
<proteinExistence type="inferred from homology"/>
<dbReference type="RefSeq" id="WP_155171079.1">
    <property type="nucleotide sequence ID" value="NZ_BAAAFL010000012.1"/>
</dbReference>
<name>A0ABW9RLP4_9BACT</name>
<accession>A0ABW9RLP4</accession>
<dbReference type="SUPFAM" id="SSF110997">
    <property type="entry name" value="Sporulation related repeat"/>
    <property type="match status" value="1"/>
</dbReference>
<dbReference type="PROSITE" id="PS51724">
    <property type="entry name" value="SPOR"/>
    <property type="match status" value="1"/>
</dbReference>
<dbReference type="Gene3D" id="3.30.70.1070">
    <property type="entry name" value="Sporulation related repeat"/>
    <property type="match status" value="1"/>
</dbReference>
<feature type="domain" description="SPOR" evidence="6">
    <location>
        <begin position="142"/>
        <end position="221"/>
    </location>
</feature>
<dbReference type="InterPro" id="IPR012997">
    <property type="entry name" value="RplA"/>
</dbReference>
<evidence type="ECO:0000256" key="2">
    <source>
        <dbReference type="ARBA" id="ARBA00023239"/>
    </source>
</evidence>
<dbReference type="PANTHER" id="PTHR34183">
    <property type="entry name" value="ENDOLYTIC PEPTIDOGLYCAN TRANSGLYCOSYLASE RLPA"/>
    <property type="match status" value="1"/>
</dbReference>
<dbReference type="EC" id="4.2.2.-" evidence="4"/>
<dbReference type="Proteomes" id="UP000798808">
    <property type="component" value="Unassembled WGS sequence"/>
</dbReference>
<dbReference type="InterPro" id="IPR007730">
    <property type="entry name" value="SPOR-like_dom"/>
</dbReference>
<comment type="similarity">
    <text evidence="4 5">Belongs to the RlpA family.</text>
</comment>
<dbReference type="PANTHER" id="PTHR34183:SF8">
    <property type="entry name" value="ENDOLYTIC PEPTIDOGLYCAN TRANSGLYCOSYLASE RLPA-RELATED"/>
    <property type="match status" value="1"/>
</dbReference>
<dbReference type="Pfam" id="PF05036">
    <property type="entry name" value="SPOR"/>
    <property type="match status" value="1"/>
</dbReference>
<organism evidence="7 8">
    <name type="scientific">Fulvivirga kasyanovii</name>
    <dbReference type="NCBI Taxonomy" id="396812"/>
    <lineage>
        <taxon>Bacteria</taxon>
        <taxon>Pseudomonadati</taxon>
        <taxon>Bacteroidota</taxon>
        <taxon>Cytophagia</taxon>
        <taxon>Cytophagales</taxon>
        <taxon>Fulvivirgaceae</taxon>
        <taxon>Fulvivirga</taxon>
    </lineage>
</organism>
<dbReference type="Pfam" id="PF03330">
    <property type="entry name" value="DPBB_1"/>
    <property type="match status" value="1"/>
</dbReference>
<comment type="function">
    <text evidence="4">Lytic transglycosylase with a strong preference for naked glycan strands that lack stem peptides.</text>
</comment>
<dbReference type="NCBIfam" id="TIGR00413">
    <property type="entry name" value="rlpA"/>
    <property type="match status" value="1"/>
</dbReference>
<keyword evidence="3 4" id="KW-0961">Cell wall biogenesis/degradation</keyword>
<keyword evidence="1" id="KW-0732">Signal</keyword>
<dbReference type="InterPro" id="IPR009009">
    <property type="entry name" value="RlpA-like_DPBB"/>
</dbReference>
<protein>
    <recommendedName>
        <fullName evidence="4">Probable endolytic peptidoglycan transglycosylase RlpA</fullName>
        <ecNumber evidence="4">4.2.2.-</ecNumber>
    </recommendedName>
</protein>
<dbReference type="SUPFAM" id="SSF50685">
    <property type="entry name" value="Barwin-like endoglucanases"/>
    <property type="match status" value="1"/>
</dbReference>
<evidence type="ECO:0000256" key="5">
    <source>
        <dbReference type="RuleBase" id="RU003495"/>
    </source>
</evidence>
<dbReference type="EMBL" id="SMLW01000477">
    <property type="protein sequence ID" value="MTI25042.1"/>
    <property type="molecule type" value="Genomic_DNA"/>
</dbReference>
<dbReference type="HAMAP" id="MF_02071">
    <property type="entry name" value="RlpA"/>
    <property type="match status" value="1"/>
</dbReference>
<evidence type="ECO:0000256" key="4">
    <source>
        <dbReference type="HAMAP-Rule" id="MF_02071"/>
    </source>
</evidence>
<keyword evidence="8" id="KW-1185">Reference proteome</keyword>
<dbReference type="CDD" id="cd22268">
    <property type="entry name" value="DPBB_RlpA-like"/>
    <property type="match status" value="1"/>
</dbReference>
<evidence type="ECO:0000256" key="3">
    <source>
        <dbReference type="ARBA" id="ARBA00023316"/>
    </source>
</evidence>